<proteinExistence type="predicted"/>
<feature type="compositionally biased region" description="Low complexity" evidence="1">
    <location>
        <begin position="67"/>
        <end position="101"/>
    </location>
</feature>
<feature type="region of interest" description="Disordered" evidence="1">
    <location>
        <begin position="32"/>
        <end position="101"/>
    </location>
</feature>
<dbReference type="EMBL" id="JBHLUK010000010">
    <property type="protein sequence ID" value="MFC0422933.1"/>
    <property type="molecule type" value="Genomic_DNA"/>
</dbReference>
<keyword evidence="3" id="KW-1185">Reference proteome</keyword>
<gene>
    <name evidence="2" type="ORF">ACFFGS_01960</name>
</gene>
<organism evidence="2 3">
    <name type="scientific">Lactiplantibacillus plajomi</name>
    <dbReference type="NCBI Taxonomy" id="1457217"/>
    <lineage>
        <taxon>Bacteria</taxon>
        <taxon>Bacillati</taxon>
        <taxon>Bacillota</taxon>
        <taxon>Bacilli</taxon>
        <taxon>Lactobacillales</taxon>
        <taxon>Lactobacillaceae</taxon>
        <taxon>Lactiplantibacillus</taxon>
    </lineage>
</organism>
<comment type="caution">
    <text evidence="2">The sequence shown here is derived from an EMBL/GenBank/DDBJ whole genome shotgun (WGS) entry which is preliminary data.</text>
</comment>
<evidence type="ECO:0000256" key="1">
    <source>
        <dbReference type="SAM" id="MobiDB-lite"/>
    </source>
</evidence>
<dbReference type="Proteomes" id="UP001589855">
    <property type="component" value="Unassembled WGS sequence"/>
</dbReference>
<sequence>MKKMLISTAMVAGILVLGGGFYLWPKGDPVTSNQTASSSVVKHKTTKKAVAKQVAPAEENTTTASKVESTSSSRTDASGSSDASTTSSTGSLSSSEVGSSSSSEVSQALSKSNLTTAQVNDWAWTQVKRQYSGADVTKQDFQFNQYQRNGLVYVDVYENQNDQVAHLAGRFRVNAAGNLEQQSLSNGSSWHVVASAPAE</sequence>
<reference evidence="2 3" key="1">
    <citation type="submission" date="2024-09" db="EMBL/GenBank/DDBJ databases">
        <authorList>
            <person name="Sun Q."/>
            <person name="Mori K."/>
        </authorList>
    </citation>
    <scope>NUCLEOTIDE SEQUENCE [LARGE SCALE GENOMIC DNA]</scope>
    <source>
        <strain evidence="2 3">TBRC 4575</strain>
    </source>
</reference>
<name>A0ABV6K0D8_9LACO</name>
<protein>
    <recommendedName>
        <fullName evidence="4">Extracellular protein</fullName>
    </recommendedName>
</protein>
<evidence type="ECO:0000313" key="2">
    <source>
        <dbReference type="EMBL" id="MFC0422933.1"/>
    </source>
</evidence>
<feature type="compositionally biased region" description="Basic residues" evidence="1">
    <location>
        <begin position="41"/>
        <end position="50"/>
    </location>
</feature>
<evidence type="ECO:0008006" key="4">
    <source>
        <dbReference type="Google" id="ProtNLM"/>
    </source>
</evidence>
<dbReference type="RefSeq" id="WP_137644689.1">
    <property type="nucleotide sequence ID" value="NZ_BAABRM010000012.1"/>
</dbReference>
<evidence type="ECO:0000313" key="3">
    <source>
        <dbReference type="Proteomes" id="UP001589855"/>
    </source>
</evidence>
<accession>A0ABV6K0D8</accession>